<comment type="similarity">
    <text evidence="1">Belongs to the oxygen-dependent FAD-linked oxidoreductase family.</text>
</comment>
<dbReference type="Proteomes" id="UP000324241">
    <property type="component" value="Unassembled WGS sequence"/>
</dbReference>
<evidence type="ECO:0000256" key="5">
    <source>
        <dbReference type="SAM" id="SignalP"/>
    </source>
</evidence>
<gene>
    <name evidence="7" type="ORF">ATNIH1004_008175</name>
    <name evidence="8" type="ORF">EYZ11_011262</name>
</gene>
<evidence type="ECO:0000256" key="2">
    <source>
        <dbReference type="ARBA" id="ARBA00022630"/>
    </source>
</evidence>
<keyword evidence="9" id="KW-1185">Reference proteome</keyword>
<dbReference type="GO" id="GO:0016491">
    <property type="term" value="F:oxidoreductase activity"/>
    <property type="evidence" value="ECO:0007669"/>
    <property type="project" value="UniProtKB-KW"/>
</dbReference>
<proteinExistence type="inferred from homology"/>
<feature type="domain" description="FAD-binding PCMH-type" evidence="6">
    <location>
        <begin position="99"/>
        <end position="270"/>
    </location>
</feature>
<evidence type="ECO:0000313" key="7">
    <source>
        <dbReference type="EMBL" id="KAA8643979.1"/>
    </source>
</evidence>
<evidence type="ECO:0000256" key="1">
    <source>
        <dbReference type="ARBA" id="ARBA00005466"/>
    </source>
</evidence>
<dbReference type="PROSITE" id="PS51387">
    <property type="entry name" value="FAD_PCMH"/>
    <property type="match status" value="1"/>
</dbReference>
<reference evidence="7 10" key="2">
    <citation type="submission" date="2019-08" db="EMBL/GenBank/DDBJ databases">
        <title>The genome sequence of a newly discovered highly antifungal drug resistant Aspergillus species, Aspergillus tanneri NIH 1004.</title>
        <authorList>
            <person name="Mounaud S."/>
            <person name="Singh I."/>
            <person name="Joardar V."/>
            <person name="Pakala S."/>
            <person name="Pakala S."/>
            <person name="Venepally P."/>
            <person name="Chung J.K."/>
            <person name="Losada L."/>
            <person name="Nierman W.C."/>
        </authorList>
    </citation>
    <scope>NUCLEOTIDE SEQUENCE [LARGE SCALE GENOMIC DNA]</scope>
    <source>
        <strain evidence="7 10">NIH1004</strain>
    </source>
</reference>
<dbReference type="PANTHER" id="PTHR42973:SF34">
    <property type="entry name" value="FAD BINDING DOMAIN PROTEIN (AFU_ORTHOLOGUE AFUA_3G02770)"/>
    <property type="match status" value="1"/>
</dbReference>
<dbReference type="InterPro" id="IPR006094">
    <property type="entry name" value="Oxid_FAD_bind_N"/>
</dbReference>
<dbReference type="AlphaFoldDB" id="A0A4S3J5E1"/>
<keyword evidence="5" id="KW-0732">Signal</keyword>
<dbReference type="InterPro" id="IPR016166">
    <property type="entry name" value="FAD-bd_PCMH"/>
</dbReference>
<comment type="caution">
    <text evidence="8">The sequence shown here is derived from an EMBL/GenBank/DDBJ whole genome shotgun (WGS) entry which is preliminary data.</text>
</comment>
<dbReference type="SUPFAM" id="SSF56176">
    <property type="entry name" value="FAD-binding/transporter-associated domain-like"/>
    <property type="match status" value="1"/>
</dbReference>
<dbReference type="EMBL" id="QUQM01000006">
    <property type="protein sequence ID" value="KAA8643979.1"/>
    <property type="molecule type" value="Genomic_DNA"/>
</dbReference>
<feature type="signal peptide" evidence="5">
    <location>
        <begin position="1"/>
        <end position="22"/>
    </location>
</feature>
<dbReference type="STRING" id="1220188.A0A4S3J5E1"/>
<evidence type="ECO:0000313" key="9">
    <source>
        <dbReference type="Proteomes" id="UP000308092"/>
    </source>
</evidence>
<dbReference type="PANTHER" id="PTHR42973">
    <property type="entry name" value="BINDING OXIDOREDUCTASE, PUTATIVE (AFU_ORTHOLOGUE AFUA_1G17690)-RELATED"/>
    <property type="match status" value="1"/>
</dbReference>
<reference evidence="8 9" key="1">
    <citation type="submission" date="2019-03" db="EMBL/GenBank/DDBJ databases">
        <title>The genome sequence of a newly discovered highly antifungal drug resistant Aspergillus species, Aspergillus tanneri NIH 1004.</title>
        <authorList>
            <person name="Mounaud S."/>
            <person name="Singh I."/>
            <person name="Joardar V."/>
            <person name="Pakala S."/>
            <person name="Pakala S."/>
            <person name="Venepally P."/>
            <person name="Hoover J."/>
            <person name="Nierman W."/>
            <person name="Chung J."/>
            <person name="Losada L."/>
        </authorList>
    </citation>
    <scope>NUCLEOTIDE SEQUENCE [LARGE SCALE GENOMIC DNA]</scope>
    <source>
        <strain evidence="8 9">NIH1004</strain>
    </source>
</reference>
<keyword evidence="2" id="KW-0285">Flavoprotein</keyword>
<protein>
    <recommendedName>
        <fullName evidence="6">FAD-binding PCMH-type domain-containing protein</fullName>
    </recommendedName>
</protein>
<dbReference type="Gene3D" id="3.30.465.10">
    <property type="match status" value="1"/>
</dbReference>
<dbReference type="Pfam" id="PF01565">
    <property type="entry name" value="FAD_binding_4"/>
    <property type="match status" value="1"/>
</dbReference>
<dbReference type="RefSeq" id="XP_033423340.1">
    <property type="nucleotide sequence ID" value="XM_033572788.1"/>
</dbReference>
<feature type="chain" id="PRO_5033831833" description="FAD-binding PCMH-type domain-containing protein" evidence="5">
    <location>
        <begin position="23"/>
        <end position="537"/>
    </location>
</feature>
<dbReference type="OrthoDB" id="2151789at2759"/>
<accession>A0A4S3J5E1</accession>
<dbReference type="InterPro" id="IPR016169">
    <property type="entry name" value="FAD-bd_PCMH_sub2"/>
</dbReference>
<sequence length="537" mass="58722">MPSPWKFLGAYLAVCSSSLVQAKSISLESKNFDIATALDSHGIDSSIIQSQGSGTIQSTEVGCQDACTRLESRFGPGKVLTPNTTAYSNFTQSFWSAHQEVQPSCIFTPAVNTDVSAVVLLSRLTRCPFAARSGGHAAFKGASNSPGGITIWFKDMNEVTLSEDKSVASIGPGNVWDSVYKALQPHGLAVIGGRASGIGVGGLITGGGISFYSNLYGWALDNVQSFEVVTANGDIVTASETQLPDLYWGLRGGGNNLGLVTKFNLYTIPSPMMRGGTRIFTQGQFGPVIKAFVDIVHESPADGNAQYYVAFIRRDGINMAAAELTYAKNETDPPIYRQIRSIPSIADTTTSKDLVKYCKDIDVQNPNGLREIYWSISAYLNEEFAKWTCDYYFSVLHQTDGVKGGYPVLVYQFLTEPILKNMTNYGGNALGLDASKGPIHLLQISFWWEDAADDDKVYKFLNDFWNAVSAKAKSMGVYNKWIYMNYASQFQDVIASYGETNKARLKQIAVKYDPDGIFQTLQPGYFKLSRAPVVNPY</sequence>
<dbReference type="EMBL" id="SOSA01000679">
    <property type="protein sequence ID" value="THC89287.1"/>
    <property type="molecule type" value="Genomic_DNA"/>
</dbReference>
<evidence type="ECO:0000259" key="6">
    <source>
        <dbReference type="PROSITE" id="PS51387"/>
    </source>
</evidence>
<dbReference type="VEuPathDB" id="FungiDB:EYZ11_011262"/>
<organism evidence="8 9">
    <name type="scientific">Aspergillus tanneri</name>
    <dbReference type="NCBI Taxonomy" id="1220188"/>
    <lineage>
        <taxon>Eukaryota</taxon>
        <taxon>Fungi</taxon>
        <taxon>Dikarya</taxon>
        <taxon>Ascomycota</taxon>
        <taxon>Pezizomycotina</taxon>
        <taxon>Eurotiomycetes</taxon>
        <taxon>Eurotiomycetidae</taxon>
        <taxon>Eurotiales</taxon>
        <taxon>Aspergillaceae</taxon>
        <taxon>Aspergillus</taxon>
        <taxon>Aspergillus subgen. Circumdati</taxon>
    </lineage>
</organism>
<evidence type="ECO:0000256" key="3">
    <source>
        <dbReference type="ARBA" id="ARBA00022827"/>
    </source>
</evidence>
<dbReference type="Proteomes" id="UP000308092">
    <property type="component" value="Unassembled WGS sequence"/>
</dbReference>
<evidence type="ECO:0000313" key="10">
    <source>
        <dbReference type="Proteomes" id="UP000324241"/>
    </source>
</evidence>
<dbReference type="InterPro" id="IPR050416">
    <property type="entry name" value="FAD-linked_Oxidoreductase"/>
</dbReference>
<evidence type="ECO:0000256" key="4">
    <source>
        <dbReference type="ARBA" id="ARBA00023002"/>
    </source>
</evidence>
<keyword evidence="3" id="KW-0274">FAD</keyword>
<dbReference type="GeneID" id="54330877"/>
<dbReference type="GO" id="GO:0071949">
    <property type="term" value="F:FAD binding"/>
    <property type="evidence" value="ECO:0007669"/>
    <property type="project" value="InterPro"/>
</dbReference>
<name>A0A4S3J5E1_9EURO</name>
<keyword evidence="4" id="KW-0560">Oxidoreductase</keyword>
<dbReference type="InterPro" id="IPR036318">
    <property type="entry name" value="FAD-bd_PCMH-like_sf"/>
</dbReference>
<evidence type="ECO:0000313" key="8">
    <source>
        <dbReference type="EMBL" id="THC89287.1"/>
    </source>
</evidence>